<feature type="compositionally biased region" description="Low complexity" evidence="1">
    <location>
        <begin position="38"/>
        <end position="48"/>
    </location>
</feature>
<comment type="caution">
    <text evidence="2">The sequence shown here is derived from an EMBL/GenBank/DDBJ whole genome shotgun (WGS) entry which is preliminary data.</text>
</comment>
<protein>
    <submittedName>
        <fullName evidence="2">Uncharacterized protein</fullName>
    </submittedName>
</protein>
<feature type="compositionally biased region" description="Basic residues" evidence="1">
    <location>
        <begin position="89"/>
        <end position="98"/>
    </location>
</feature>
<feature type="region of interest" description="Disordered" evidence="1">
    <location>
        <begin position="69"/>
        <end position="98"/>
    </location>
</feature>
<reference evidence="2" key="1">
    <citation type="submission" date="2023-01" db="EMBL/GenBank/DDBJ databases">
        <authorList>
            <person name="Van Ghelder C."/>
            <person name="Rancurel C."/>
        </authorList>
    </citation>
    <scope>NUCLEOTIDE SEQUENCE</scope>
    <source>
        <strain evidence="2">CNCM I-4278</strain>
    </source>
</reference>
<name>A0A9W4U3H3_9PLEO</name>
<evidence type="ECO:0000256" key="1">
    <source>
        <dbReference type="SAM" id="MobiDB-lite"/>
    </source>
</evidence>
<feature type="region of interest" description="Disordered" evidence="1">
    <location>
        <begin position="29"/>
        <end position="49"/>
    </location>
</feature>
<sequence length="98" mass="10885">MSPSSRWTTSDKVFSAMFTFGIGYLVATNNTQSPSPSPSTSTSSSSSSLYQRIAKKQVILQQEQIAQQFQKTPGSQKHEYEGVSARSLAARKHLQQKW</sequence>
<accession>A0A9W4U3H3</accession>
<keyword evidence="3" id="KW-1185">Reference proteome</keyword>
<evidence type="ECO:0000313" key="2">
    <source>
        <dbReference type="EMBL" id="CAI6267118.1"/>
    </source>
</evidence>
<dbReference type="Proteomes" id="UP001152607">
    <property type="component" value="Unassembled WGS sequence"/>
</dbReference>
<dbReference type="AlphaFoldDB" id="A0A9W4U3H3"/>
<organism evidence="2 3">
    <name type="scientific">Periconia digitata</name>
    <dbReference type="NCBI Taxonomy" id="1303443"/>
    <lineage>
        <taxon>Eukaryota</taxon>
        <taxon>Fungi</taxon>
        <taxon>Dikarya</taxon>
        <taxon>Ascomycota</taxon>
        <taxon>Pezizomycotina</taxon>
        <taxon>Dothideomycetes</taxon>
        <taxon>Pleosporomycetidae</taxon>
        <taxon>Pleosporales</taxon>
        <taxon>Massarineae</taxon>
        <taxon>Periconiaceae</taxon>
        <taxon>Periconia</taxon>
    </lineage>
</organism>
<proteinExistence type="predicted"/>
<evidence type="ECO:0000313" key="3">
    <source>
        <dbReference type="Proteomes" id="UP001152607"/>
    </source>
</evidence>
<dbReference type="EMBL" id="CAOQHR010000001">
    <property type="protein sequence ID" value="CAI6267118.1"/>
    <property type="molecule type" value="Genomic_DNA"/>
</dbReference>
<gene>
    <name evidence="2" type="ORF">PDIGIT_LOCUS1579</name>
</gene>